<sequence>MLTCKPASDPESSPDAMASRRMLLGSGLALLAGASLLAGCGSAPRKTRTSQRRRSGPAGTVPLRTSTPEVAVINPVQIDATLREEAVARALLAVNVPYSYGGNTLEGGFDCSGLVQYVFSGFAGRALPRSTAQWARASLPRDIGQLQRGDLVFFNTSGTSFSHMGIYLGNRQFVHAPSSGGVVRTDRIDNSYFAPRFDGGRTVFL</sequence>
<comment type="similarity">
    <text evidence="1">Belongs to the peptidase C40 family.</text>
</comment>
<gene>
    <name evidence="7" type="ORF">SAMN02745977_00447</name>
</gene>
<dbReference type="InterPro" id="IPR051202">
    <property type="entry name" value="Peptidase_C40"/>
</dbReference>
<feature type="region of interest" description="Disordered" evidence="5">
    <location>
        <begin position="42"/>
        <end position="64"/>
    </location>
</feature>
<feature type="compositionally biased region" description="Basic residues" evidence="5">
    <location>
        <begin position="45"/>
        <end position="55"/>
    </location>
</feature>
<dbReference type="STRING" id="1121117.SAMN02745977_00447"/>
<evidence type="ECO:0000256" key="5">
    <source>
        <dbReference type="SAM" id="MobiDB-lite"/>
    </source>
</evidence>
<keyword evidence="3 7" id="KW-0378">Hydrolase</keyword>
<accession>A0A1H8DTK0</accession>
<proteinExistence type="inferred from homology"/>
<dbReference type="PANTHER" id="PTHR47053">
    <property type="entry name" value="MUREIN DD-ENDOPEPTIDASE MEPH-RELATED"/>
    <property type="match status" value="1"/>
</dbReference>
<protein>
    <submittedName>
        <fullName evidence="7">Cell wall-associated hydrolase, NlpC family</fullName>
    </submittedName>
</protein>
<evidence type="ECO:0000256" key="2">
    <source>
        <dbReference type="ARBA" id="ARBA00022670"/>
    </source>
</evidence>
<dbReference type="Pfam" id="PF00877">
    <property type="entry name" value="NLPC_P60"/>
    <property type="match status" value="1"/>
</dbReference>
<dbReference type="InterPro" id="IPR000064">
    <property type="entry name" value="NLP_P60_dom"/>
</dbReference>
<dbReference type="AlphaFoldDB" id="A0A1H8DTK0"/>
<evidence type="ECO:0000313" key="8">
    <source>
        <dbReference type="Proteomes" id="UP000199531"/>
    </source>
</evidence>
<reference evidence="7 8" key="1">
    <citation type="submission" date="2016-10" db="EMBL/GenBank/DDBJ databases">
        <authorList>
            <person name="de Groot N.N."/>
        </authorList>
    </citation>
    <scope>NUCLEOTIDE SEQUENCE [LARGE SCALE GENOMIC DNA]</scope>
    <source>
        <strain evidence="7 8">DSM 15123</strain>
    </source>
</reference>
<dbReference type="EMBL" id="FOCW01000001">
    <property type="protein sequence ID" value="SEN10589.1"/>
    <property type="molecule type" value="Genomic_DNA"/>
</dbReference>
<keyword evidence="8" id="KW-1185">Reference proteome</keyword>
<dbReference type="GO" id="GO:0006508">
    <property type="term" value="P:proteolysis"/>
    <property type="evidence" value="ECO:0007669"/>
    <property type="project" value="UniProtKB-KW"/>
</dbReference>
<evidence type="ECO:0000256" key="4">
    <source>
        <dbReference type="ARBA" id="ARBA00022807"/>
    </source>
</evidence>
<dbReference type="OrthoDB" id="9807055at2"/>
<dbReference type="InterPro" id="IPR038765">
    <property type="entry name" value="Papain-like_cys_pep_sf"/>
</dbReference>
<dbReference type="PANTHER" id="PTHR47053:SF1">
    <property type="entry name" value="MUREIN DD-ENDOPEPTIDASE MEPH-RELATED"/>
    <property type="match status" value="1"/>
</dbReference>
<dbReference type="Gene3D" id="3.90.1720.10">
    <property type="entry name" value="endopeptidase domain like (from Nostoc punctiforme)"/>
    <property type="match status" value="1"/>
</dbReference>
<keyword evidence="4" id="KW-0788">Thiol protease</keyword>
<dbReference type="PROSITE" id="PS51935">
    <property type="entry name" value="NLPC_P60"/>
    <property type="match status" value="1"/>
</dbReference>
<evidence type="ECO:0000256" key="1">
    <source>
        <dbReference type="ARBA" id="ARBA00007074"/>
    </source>
</evidence>
<feature type="domain" description="NlpC/P60" evidence="6">
    <location>
        <begin position="80"/>
        <end position="204"/>
    </location>
</feature>
<evidence type="ECO:0000313" key="7">
    <source>
        <dbReference type="EMBL" id="SEN10589.1"/>
    </source>
</evidence>
<evidence type="ECO:0000256" key="3">
    <source>
        <dbReference type="ARBA" id="ARBA00022801"/>
    </source>
</evidence>
<name>A0A1H8DTK0_9BURK</name>
<keyword evidence="2" id="KW-0645">Protease</keyword>
<organism evidence="7 8">
    <name type="scientific">Brachymonas denitrificans DSM 15123</name>
    <dbReference type="NCBI Taxonomy" id="1121117"/>
    <lineage>
        <taxon>Bacteria</taxon>
        <taxon>Pseudomonadati</taxon>
        <taxon>Pseudomonadota</taxon>
        <taxon>Betaproteobacteria</taxon>
        <taxon>Burkholderiales</taxon>
        <taxon>Comamonadaceae</taxon>
        <taxon>Brachymonas</taxon>
    </lineage>
</organism>
<evidence type="ECO:0000259" key="6">
    <source>
        <dbReference type="PROSITE" id="PS51935"/>
    </source>
</evidence>
<dbReference type="SUPFAM" id="SSF54001">
    <property type="entry name" value="Cysteine proteinases"/>
    <property type="match status" value="1"/>
</dbReference>
<dbReference type="GO" id="GO:0008234">
    <property type="term" value="F:cysteine-type peptidase activity"/>
    <property type="evidence" value="ECO:0007669"/>
    <property type="project" value="UniProtKB-KW"/>
</dbReference>
<dbReference type="Proteomes" id="UP000199531">
    <property type="component" value="Unassembled WGS sequence"/>
</dbReference>